<name>A0A183ISL3_9BILA</name>
<accession>A0A183ISL3</accession>
<dbReference type="Proteomes" id="UP000270296">
    <property type="component" value="Unassembled WGS sequence"/>
</dbReference>
<dbReference type="EMBL" id="UZAM01009897">
    <property type="protein sequence ID" value="VDP10410.1"/>
    <property type="molecule type" value="Genomic_DNA"/>
</dbReference>
<feature type="region of interest" description="Disordered" evidence="1">
    <location>
        <begin position="57"/>
        <end position="77"/>
    </location>
</feature>
<keyword evidence="3" id="KW-1185">Reference proteome</keyword>
<reference evidence="2 3" key="2">
    <citation type="submission" date="2018-11" db="EMBL/GenBank/DDBJ databases">
        <authorList>
            <consortium name="Pathogen Informatics"/>
        </authorList>
    </citation>
    <scope>NUCLEOTIDE SEQUENCE [LARGE SCALE GENOMIC DNA]</scope>
</reference>
<reference evidence="4" key="1">
    <citation type="submission" date="2016-06" db="UniProtKB">
        <authorList>
            <consortium name="WormBaseParasite"/>
        </authorList>
    </citation>
    <scope>IDENTIFICATION</scope>
</reference>
<gene>
    <name evidence="2" type="ORF">SBAD_LOCUS6610</name>
</gene>
<feature type="compositionally biased region" description="Polar residues" evidence="1">
    <location>
        <begin position="68"/>
        <end position="77"/>
    </location>
</feature>
<organism evidence="4">
    <name type="scientific">Soboliphyme baturini</name>
    <dbReference type="NCBI Taxonomy" id="241478"/>
    <lineage>
        <taxon>Eukaryota</taxon>
        <taxon>Metazoa</taxon>
        <taxon>Ecdysozoa</taxon>
        <taxon>Nematoda</taxon>
        <taxon>Enoplea</taxon>
        <taxon>Dorylaimia</taxon>
        <taxon>Dioctophymatida</taxon>
        <taxon>Dioctophymatoidea</taxon>
        <taxon>Soboliphymatidae</taxon>
        <taxon>Soboliphyme</taxon>
    </lineage>
</organism>
<sequence>MRVRSDCAVTVSHLVAFLRSSFVLLERPDDVANNEYKMRCTRRIAVYIENMLCTPLGEWDHGSKPHNTRGQPPNITA</sequence>
<evidence type="ECO:0000313" key="4">
    <source>
        <dbReference type="WBParaSite" id="SBAD_0000686801-mRNA-1"/>
    </source>
</evidence>
<dbReference type="AlphaFoldDB" id="A0A183ISL3"/>
<proteinExistence type="predicted"/>
<protein>
    <submittedName>
        <fullName evidence="4">Secreted protein</fullName>
    </submittedName>
</protein>
<evidence type="ECO:0000256" key="1">
    <source>
        <dbReference type="SAM" id="MobiDB-lite"/>
    </source>
</evidence>
<evidence type="ECO:0000313" key="2">
    <source>
        <dbReference type="EMBL" id="VDP10410.1"/>
    </source>
</evidence>
<dbReference type="WBParaSite" id="SBAD_0000686801-mRNA-1">
    <property type="protein sequence ID" value="SBAD_0000686801-mRNA-1"/>
    <property type="gene ID" value="SBAD_0000686801"/>
</dbReference>
<evidence type="ECO:0000313" key="3">
    <source>
        <dbReference type="Proteomes" id="UP000270296"/>
    </source>
</evidence>